<dbReference type="NCBIfam" id="TIGR02593">
    <property type="entry name" value="CRISPR_cas5"/>
    <property type="match status" value="1"/>
</dbReference>
<sequence>MSKHHLTPMKDKKEFCIRLRGDFACFTRPEMKVERVSYEVITPSAARNIFQAIFWKPAIKWHIRRIEVHNPIRKTSVRRNEVSSVMNLKSGPIDVNSKRTQRTAYILKDVCYRIFAEMEFIPLECRSKEQQKQCKHPEAETPEKYHDIFERRASRGQCFTQPYLGCREFSCSFEFEPNAEYQEGIDDTRSLGYMLFDLDFESNPKAPNPLFFNAYMEHGVITVPHIEEDKEKILR</sequence>
<keyword evidence="2" id="KW-0255">Endonuclease</keyword>
<comment type="function">
    <text evidence="2">CRISPR (clustered regularly interspaced short palindromic repeat) is an adaptive immune system that provides protection against mobile genetic elements (viruses, transposable elements and conjugative plasmids). CRISPR clusters contain spacers, sequences complementary to antecedent mobile elements, and target invading nucleic acids. CRISPR clusters are transcribed and processed into CRISPR RNA (crRNA).</text>
</comment>
<evidence type="ECO:0000256" key="2">
    <source>
        <dbReference type="PIRNR" id="PIRNR029950"/>
    </source>
</evidence>
<organism evidence="3 4">
    <name type="scientific">Porphyromonas circumdentaria</name>
    <dbReference type="NCBI Taxonomy" id="29524"/>
    <lineage>
        <taxon>Bacteria</taxon>
        <taxon>Pseudomonadati</taxon>
        <taxon>Bacteroidota</taxon>
        <taxon>Bacteroidia</taxon>
        <taxon>Bacteroidales</taxon>
        <taxon>Porphyromonadaceae</taxon>
        <taxon>Porphyromonas</taxon>
    </lineage>
</organism>
<keyword evidence="1 2" id="KW-0051">Antiviral defense</keyword>
<dbReference type="PIRSF" id="PIRSF029950">
    <property type="entry name" value="Cas_CT1134"/>
    <property type="match status" value="1"/>
</dbReference>
<dbReference type="EMBL" id="FUXE01000012">
    <property type="protein sequence ID" value="SJZ82296.1"/>
    <property type="molecule type" value="Genomic_DNA"/>
</dbReference>
<dbReference type="GO" id="GO:0004519">
    <property type="term" value="F:endonuclease activity"/>
    <property type="evidence" value="ECO:0007669"/>
    <property type="project" value="UniProtKB-UniRule"/>
</dbReference>
<evidence type="ECO:0000256" key="1">
    <source>
        <dbReference type="ARBA" id="ARBA00023118"/>
    </source>
</evidence>
<keyword evidence="4" id="KW-1185">Reference proteome</keyword>
<protein>
    <recommendedName>
        <fullName evidence="2">pre-crRNA processing endonuclease</fullName>
        <ecNumber evidence="2">3.1.-.-</ecNumber>
    </recommendedName>
</protein>
<reference evidence="4" key="1">
    <citation type="submission" date="2017-02" db="EMBL/GenBank/DDBJ databases">
        <authorList>
            <person name="Varghese N."/>
            <person name="Submissions S."/>
        </authorList>
    </citation>
    <scope>NUCLEOTIDE SEQUENCE [LARGE SCALE GENOMIC DNA]</scope>
    <source>
        <strain evidence="4">ATCC 51356</strain>
    </source>
</reference>
<dbReference type="EC" id="3.1.-.-" evidence="2"/>
<evidence type="ECO:0000313" key="3">
    <source>
        <dbReference type="EMBL" id="SJZ82296.1"/>
    </source>
</evidence>
<accession>A0A1T4NTE0</accession>
<proteinExistence type="inferred from homology"/>
<dbReference type="CDD" id="cd09752">
    <property type="entry name" value="Cas5_I-C"/>
    <property type="match status" value="1"/>
</dbReference>
<dbReference type="Pfam" id="PF09704">
    <property type="entry name" value="Cas_Cas5d"/>
    <property type="match status" value="1"/>
</dbReference>
<dbReference type="AlphaFoldDB" id="A0A1T4NTE0"/>
<dbReference type="GO" id="GO:0016787">
    <property type="term" value="F:hydrolase activity"/>
    <property type="evidence" value="ECO:0007669"/>
    <property type="project" value="UniProtKB-KW"/>
</dbReference>
<dbReference type="Gene3D" id="3.30.70.2660">
    <property type="match status" value="1"/>
</dbReference>
<keyword evidence="2" id="KW-0540">Nuclease</keyword>
<evidence type="ECO:0000313" key="4">
    <source>
        <dbReference type="Proteomes" id="UP000190121"/>
    </source>
</evidence>
<comment type="similarity">
    <text evidence="2">Belongs to the CRISPR-associated protein Cas5 family. Subtype I-C/Dvulg subfamily.</text>
</comment>
<dbReference type="NCBIfam" id="TIGR01876">
    <property type="entry name" value="cas_Cas5d"/>
    <property type="match status" value="1"/>
</dbReference>
<name>A0A1T4NTE0_9PORP</name>
<dbReference type="STRING" id="29524.SAMN02745171_01216"/>
<dbReference type="InterPro" id="IPR013422">
    <property type="entry name" value="CRISPR-assoc_prot_Cas5_N"/>
</dbReference>
<dbReference type="Proteomes" id="UP000190121">
    <property type="component" value="Unassembled WGS sequence"/>
</dbReference>
<dbReference type="InterPro" id="IPR010155">
    <property type="entry name" value="CRISPR-assoc_prot_Cas5d"/>
</dbReference>
<keyword evidence="2" id="KW-0694">RNA-binding</keyword>
<dbReference type="GO" id="GO:0051607">
    <property type="term" value="P:defense response to virus"/>
    <property type="evidence" value="ECO:0007669"/>
    <property type="project" value="UniProtKB-UniRule"/>
</dbReference>
<dbReference type="InterPro" id="IPR021124">
    <property type="entry name" value="CRISPR-assoc_prot_Cas5"/>
</dbReference>
<dbReference type="GO" id="GO:0003723">
    <property type="term" value="F:RNA binding"/>
    <property type="evidence" value="ECO:0007669"/>
    <property type="project" value="UniProtKB-UniRule"/>
</dbReference>
<gene>
    <name evidence="3" type="ORF">SAMN02745171_01216</name>
</gene>
<dbReference type="GO" id="GO:0043571">
    <property type="term" value="P:maintenance of CRISPR repeat elements"/>
    <property type="evidence" value="ECO:0007669"/>
    <property type="project" value="UniProtKB-UniRule"/>
</dbReference>
<keyword evidence="2" id="KW-0378">Hydrolase</keyword>